<keyword evidence="4 10" id="KW-0349">Heme</keyword>
<dbReference type="InterPro" id="IPR001128">
    <property type="entry name" value="Cyt_P450"/>
</dbReference>
<protein>
    <recommendedName>
        <fullName evidence="14">Cytochrome P450 2J6-like</fullName>
    </recommendedName>
</protein>
<dbReference type="GO" id="GO:0005737">
    <property type="term" value="C:cytoplasm"/>
    <property type="evidence" value="ECO:0007669"/>
    <property type="project" value="TreeGrafter"/>
</dbReference>
<dbReference type="PROSITE" id="PS00086">
    <property type="entry name" value="CYTOCHROME_P450"/>
    <property type="match status" value="1"/>
</dbReference>
<evidence type="ECO:0000256" key="11">
    <source>
        <dbReference type="RuleBase" id="RU000461"/>
    </source>
</evidence>
<dbReference type="GO" id="GO:0005506">
    <property type="term" value="F:iron ion binding"/>
    <property type="evidence" value="ECO:0007669"/>
    <property type="project" value="InterPro"/>
</dbReference>
<dbReference type="PANTHER" id="PTHR24300:SF301">
    <property type="entry name" value="CYP2J25 PROTEIN-RELATED"/>
    <property type="match status" value="1"/>
</dbReference>
<dbReference type="FunFam" id="1.10.630.10:FF:000004">
    <property type="entry name" value="cytochrome P450 2D15 isoform X1"/>
    <property type="match status" value="1"/>
</dbReference>
<keyword evidence="5 10" id="KW-0479">Metal-binding</keyword>
<evidence type="ECO:0000256" key="9">
    <source>
        <dbReference type="ARBA" id="ARBA00023136"/>
    </source>
</evidence>
<reference evidence="12" key="3">
    <citation type="submission" date="2025-08" db="UniProtKB">
        <authorList>
            <consortium name="Ensembl"/>
        </authorList>
    </citation>
    <scope>IDENTIFICATION</scope>
</reference>
<evidence type="ECO:0000256" key="2">
    <source>
        <dbReference type="ARBA" id="ARBA00004370"/>
    </source>
</evidence>
<dbReference type="PRINTS" id="PR00463">
    <property type="entry name" value="EP450I"/>
</dbReference>
<evidence type="ECO:0000256" key="4">
    <source>
        <dbReference type="ARBA" id="ARBA00022617"/>
    </source>
</evidence>
<dbReference type="GO" id="GO:0016020">
    <property type="term" value="C:membrane"/>
    <property type="evidence" value="ECO:0007669"/>
    <property type="project" value="UniProtKB-SubCell"/>
</dbReference>
<dbReference type="Ensembl" id="ENSACLT00000083586.1">
    <property type="protein sequence ID" value="ENSACLP00000043228.1"/>
    <property type="gene ID" value="ENSACLG00000029232.1"/>
</dbReference>
<dbReference type="PRINTS" id="PR00385">
    <property type="entry name" value="P450"/>
</dbReference>
<reference evidence="12 13" key="1">
    <citation type="submission" date="2018-05" db="EMBL/GenBank/DDBJ databases">
        <authorList>
            <person name="Datahose"/>
        </authorList>
    </citation>
    <scope>NUCLEOTIDE SEQUENCE</scope>
</reference>
<keyword evidence="9" id="KW-0472">Membrane</keyword>
<keyword evidence="7 10" id="KW-0408">Iron</keyword>
<keyword evidence="6 11" id="KW-0560">Oxidoreductase</keyword>
<dbReference type="Gene3D" id="1.10.630.10">
    <property type="entry name" value="Cytochrome P450"/>
    <property type="match status" value="1"/>
</dbReference>
<dbReference type="InterPro" id="IPR050182">
    <property type="entry name" value="Cytochrome_P450_fam2"/>
</dbReference>
<evidence type="ECO:0000313" key="12">
    <source>
        <dbReference type="Ensembl" id="ENSACLP00000043228.1"/>
    </source>
</evidence>
<dbReference type="GO" id="GO:0006082">
    <property type="term" value="P:organic acid metabolic process"/>
    <property type="evidence" value="ECO:0007669"/>
    <property type="project" value="TreeGrafter"/>
</dbReference>
<dbReference type="SUPFAM" id="SSF48264">
    <property type="entry name" value="Cytochrome P450"/>
    <property type="match status" value="1"/>
</dbReference>
<comment type="cofactor">
    <cofactor evidence="1 10">
        <name>heme</name>
        <dbReference type="ChEBI" id="CHEBI:30413"/>
    </cofactor>
</comment>
<dbReference type="InterPro" id="IPR017972">
    <property type="entry name" value="Cyt_P450_CS"/>
</dbReference>
<name>A0AAX7SGD3_ASTCA</name>
<reference evidence="12" key="4">
    <citation type="submission" date="2025-09" db="UniProtKB">
        <authorList>
            <consortium name="Ensembl"/>
        </authorList>
    </citation>
    <scope>IDENTIFICATION</scope>
</reference>
<accession>A0AAX7SGD3</accession>
<dbReference type="AlphaFoldDB" id="A0AAX7SGD3"/>
<evidence type="ECO:0000256" key="6">
    <source>
        <dbReference type="ARBA" id="ARBA00023002"/>
    </source>
</evidence>
<evidence type="ECO:0000256" key="5">
    <source>
        <dbReference type="ARBA" id="ARBA00022723"/>
    </source>
</evidence>
<evidence type="ECO:0000256" key="3">
    <source>
        <dbReference type="ARBA" id="ARBA00010617"/>
    </source>
</evidence>
<comment type="similarity">
    <text evidence="3 11">Belongs to the cytochrome P450 family.</text>
</comment>
<dbReference type="Proteomes" id="UP000265100">
    <property type="component" value="Chromosome 23"/>
</dbReference>
<evidence type="ECO:0000256" key="10">
    <source>
        <dbReference type="PIRSR" id="PIRSR602401-1"/>
    </source>
</evidence>
<evidence type="ECO:0000256" key="1">
    <source>
        <dbReference type="ARBA" id="ARBA00001971"/>
    </source>
</evidence>
<organism evidence="12 13">
    <name type="scientific">Astatotilapia calliptera</name>
    <name type="common">Eastern happy</name>
    <name type="synonym">Chromis callipterus</name>
    <dbReference type="NCBI Taxonomy" id="8154"/>
    <lineage>
        <taxon>Eukaryota</taxon>
        <taxon>Metazoa</taxon>
        <taxon>Chordata</taxon>
        <taxon>Craniata</taxon>
        <taxon>Vertebrata</taxon>
        <taxon>Euteleostomi</taxon>
        <taxon>Actinopterygii</taxon>
        <taxon>Neopterygii</taxon>
        <taxon>Teleostei</taxon>
        <taxon>Neoteleostei</taxon>
        <taxon>Acanthomorphata</taxon>
        <taxon>Ovalentaria</taxon>
        <taxon>Cichlomorphae</taxon>
        <taxon>Cichliformes</taxon>
        <taxon>Cichlidae</taxon>
        <taxon>African cichlids</taxon>
        <taxon>Pseudocrenilabrinae</taxon>
        <taxon>Haplochromini</taxon>
        <taxon>Astatotilapia</taxon>
    </lineage>
</organism>
<keyword evidence="13" id="KW-1185">Reference proteome</keyword>
<dbReference type="GO" id="GO:0016712">
    <property type="term" value="F:oxidoreductase activity, acting on paired donors, with incorporation or reduction of molecular oxygen, reduced flavin or flavoprotein as one donor, and incorporation of one atom of oxygen"/>
    <property type="evidence" value="ECO:0007669"/>
    <property type="project" value="TreeGrafter"/>
</dbReference>
<dbReference type="InterPro" id="IPR002401">
    <property type="entry name" value="Cyt_P450_E_grp-I"/>
</dbReference>
<comment type="subcellular location">
    <subcellularLocation>
        <location evidence="2">Membrane</location>
    </subcellularLocation>
</comment>
<dbReference type="GO" id="GO:0020037">
    <property type="term" value="F:heme binding"/>
    <property type="evidence" value="ECO:0007669"/>
    <property type="project" value="InterPro"/>
</dbReference>
<proteinExistence type="inferred from homology"/>
<dbReference type="InterPro" id="IPR036396">
    <property type="entry name" value="Cyt_P450_sf"/>
</dbReference>
<reference evidence="13" key="2">
    <citation type="submission" date="2023-03" db="EMBL/GenBank/DDBJ databases">
        <authorList>
            <consortium name="Wellcome Sanger Institute Data Sharing"/>
        </authorList>
    </citation>
    <scope>NUCLEOTIDE SEQUENCE [LARGE SCALE GENOMIC DNA]</scope>
</reference>
<dbReference type="GeneTree" id="ENSGT00950000182879"/>
<dbReference type="CDD" id="cd11026">
    <property type="entry name" value="CYP2"/>
    <property type="match status" value="1"/>
</dbReference>
<evidence type="ECO:0000313" key="13">
    <source>
        <dbReference type="Proteomes" id="UP000265100"/>
    </source>
</evidence>
<keyword evidence="8 11" id="KW-0503">Monooxygenase</keyword>
<evidence type="ECO:0008006" key="14">
    <source>
        <dbReference type="Google" id="ProtNLM"/>
    </source>
</evidence>
<sequence length="509" mass="58581">MAKVTKAERRPPLNKTHKLKRQDWAKKYLKTGFSKVLWTDEMRVSLDGPDGWARGWIGKGINSLSTVEPQNLPAVFVQFAKKYGNIFTIRLFGGRTVVINSYKFVKEALVQQGDDFIDRPTVPLFEDLFGNEGLVGSNGYPWKQQRRFALHTLRNFGLGRKTLELYIQQECQYLSEAFTEHQGKPFNVQLLINNAVSNIICCLVFGNRFEYTDRQYQSILHNFNEILRLQGSISIQMYNIIPWLMKWLPGPHKTMFTLTQEVKDFIEIRIKDHKETLNPASPRDYIDAFLIEMTKNEGKDSSFSLSTLHACTMDLFFAGTETTTTTLRWGLLYMIYYPDIQERVQAEIDAVVGSSRQPSVSDRENMPYTDAVIHEIQRMANIIPLNVLRMTVKETTVDKYTIPKGTMIVATLDSVLHDESVWETPHSFNPQHFLDKDGKFRKRDAFLPFSAGKRVCLGEQLARMELFLFFTSLLQRFSLSPPVGEQPSLEFQLGAARCPKPYRLCAVPR</sequence>
<dbReference type="PANTHER" id="PTHR24300">
    <property type="entry name" value="CYTOCHROME P450 508A4-RELATED"/>
    <property type="match status" value="1"/>
</dbReference>
<dbReference type="Pfam" id="PF00067">
    <property type="entry name" value="p450"/>
    <property type="match status" value="1"/>
</dbReference>
<feature type="binding site" description="axial binding residue" evidence="10">
    <location>
        <position position="456"/>
    </location>
    <ligand>
        <name>heme</name>
        <dbReference type="ChEBI" id="CHEBI:30413"/>
    </ligand>
    <ligandPart>
        <name>Fe</name>
        <dbReference type="ChEBI" id="CHEBI:18248"/>
    </ligandPart>
</feature>
<evidence type="ECO:0000256" key="7">
    <source>
        <dbReference type="ARBA" id="ARBA00023004"/>
    </source>
</evidence>
<evidence type="ECO:0000256" key="8">
    <source>
        <dbReference type="ARBA" id="ARBA00023033"/>
    </source>
</evidence>
<dbReference type="GO" id="GO:0006805">
    <property type="term" value="P:xenobiotic metabolic process"/>
    <property type="evidence" value="ECO:0007669"/>
    <property type="project" value="TreeGrafter"/>
</dbReference>